<dbReference type="AlphaFoldDB" id="A0A023BMX6"/>
<feature type="repeat" description="TPR" evidence="1">
    <location>
        <begin position="415"/>
        <end position="448"/>
    </location>
</feature>
<dbReference type="InterPro" id="IPR001466">
    <property type="entry name" value="Beta-lactam-related"/>
</dbReference>
<dbReference type="InterPro" id="IPR019734">
    <property type="entry name" value="TPR_rpt"/>
</dbReference>
<dbReference type="eggNOG" id="COG1680">
    <property type="taxonomic scope" value="Bacteria"/>
</dbReference>
<dbReference type="SMART" id="SM00028">
    <property type="entry name" value="TPR"/>
    <property type="match status" value="2"/>
</dbReference>
<dbReference type="InterPro" id="IPR011990">
    <property type="entry name" value="TPR-like_helical_dom_sf"/>
</dbReference>
<proteinExistence type="predicted"/>
<evidence type="ECO:0000256" key="1">
    <source>
        <dbReference type="PROSITE-ProRule" id="PRU00339"/>
    </source>
</evidence>
<feature type="signal peptide" evidence="2">
    <location>
        <begin position="1"/>
        <end position="21"/>
    </location>
</feature>
<feature type="domain" description="Beta-lactamase-related" evidence="3">
    <location>
        <begin position="42"/>
        <end position="360"/>
    </location>
</feature>
<evidence type="ECO:0000256" key="2">
    <source>
        <dbReference type="SAM" id="SignalP"/>
    </source>
</evidence>
<dbReference type="eggNOG" id="COG0457">
    <property type="taxonomic scope" value="Bacteria"/>
</dbReference>
<evidence type="ECO:0000259" key="3">
    <source>
        <dbReference type="Pfam" id="PF00144"/>
    </source>
</evidence>
<feature type="repeat" description="TPR" evidence="1">
    <location>
        <begin position="449"/>
        <end position="482"/>
    </location>
</feature>
<dbReference type="EMBL" id="AQRA01000019">
    <property type="protein sequence ID" value="EZH71351.1"/>
    <property type="molecule type" value="Genomic_DNA"/>
</dbReference>
<dbReference type="Gene3D" id="3.40.710.10">
    <property type="entry name" value="DD-peptidase/beta-lactamase superfamily"/>
    <property type="match status" value="1"/>
</dbReference>
<protein>
    <recommendedName>
        <fullName evidence="3">Beta-lactamase-related domain-containing protein</fullName>
    </recommendedName>
</protein>
<name>A0A023BMX6_9FLAO</name>
<dbReference type="InterPro" id="IPR012338">
    <property type="entry name" value="Beta-lactam/transpept-like"/>
</dbReference>
<sequence>MRKLHLILLWLLPIYTVGCLAQDQNKKEEFDELLKYCYQNNMFNGNVLVIGKNNAIIYEKSFGFNGKDLNTPLTSDSQFLLASLSKQFTAMGIMILKEKGKLNYNDLVISHLKDFPYKNISIRNLLNQTSGIPEYQGFLNKNKEQILKRFKEKGKIITNQDVYNLVKATKPKLEFTPGDHFNYSNTNYVLLAMLIEHITNSSYSEFMDEHIFLPLKMDNSYVYNAKNNNASKNRAYGYKLDIDRKTMLPNDVLVFFNTVGDGGIYSTTKDLYRWLKALSDNTLVKKETFTEVYETPILKNNKKAPYGFGWFVKQLPVLSYKSLTHSGEFVGFSNSIFFGNTEGNKIIMLSNNSSQYRPELNQSLTKILYGFPYEMPKIKSNEFIAKLIYKVGIEKAIKKYREVHENNANQYDYDESYLNRLGYQLIKKDKLKEAIEIFKLNVEYYPNSANVYDSLGEAYLLNTEKEAALFNYKKSLELNPDNRNAVKVIKRLSNTN</sequence>
<dbReference type="InterPro" id="IPR050491">
    <property type="entry name" value="AmpC-like"/>
</dbReference>
<evidence type="ECO:0000313" key="4">
    <source>
        <dbReference type="EMBL" id="EZH71351.1"/>
    </source>
</evidence>
<gene>
    <name evidence="4" type="ORF">ATO12_08150</name>
</gene>
<keyword evidence="5" id="KW-1185">Reference proteome</keyword>
<evidence type="ECO:0000313" key="5">
    <source>
        <dbReference type="Proteomes" id="UP000023541"/>
    </source>
</evidence>
<reference evidence="4 5" key="1">
    <citation type="submission" date="2014-04" db="EMBL/GenBank/DDBJ databases">
        <title>Aquimarina sp. 22II-S11-z7 Genome Sequencing.</title>
        <authorList>
            <person name="Lai Q."/>
        </authorList>
    </citation>
    <scope>NUCLEOTIDE SEQUENCE [LARGE SCALE GENOMIC DNA]</scope>
    <source>
        <strain evidence="4 5">22II-S11-z7</strain>
    </source>
</reference>
<accession>A0A023BMX6</accession>
<dbReference type="STRING" id="1317122.ATO12_08150"/>
<dbReference type="SUPFAM" id="SSF56601">
    <property type="entry name" value="beta-lactamase/transpeptidase-like"/>
    <property type="match status" value="1"/>
</dbReference>
<dbReference type="PROSITE" id="PS50005">
    <property type="entry name" value="TPR"/>
    <property type="match status" value="2"/>
</dbReference>
<keyword evidence="2" id="KW-0732">Signal</keyword>
<dbReference type="OrthoDB" id="9793489at2"/>
<dbReference type="PANTHER" id="PTHR46825">
    <property type="entry name" value="D-ALANYL-D-ALANINE-CARBOXYPEPTIDASE/ENDOPEPTIDASE AMPH"/>
    <property type="match status" value="1"/>
</dbReference>
<organism evidence="4 5">
    <name type="scientific">Aquimarina atlantica</name>
    <dbReference type="NCBI Taxonomy" id="1317122"/>
    <lineage>
        <taxon>Bacteria</taxon>
        <taxon>Pseudomonadati</taxon>
        <taxon>Bacteroidota</taxon>
        <taxon>Flavobacteriia</taxon>
        <taxon>Flavobacteriales</taxon>
        <taxon>Flavobacteriaceae</taxon>
        <taxon>Aquimarina</taxon>
    </lineage>
</organism>
<dbReference type="RefSeq" id="WP_034247560.1">
    <property type="nucleotide sequence ID" value="NZ_AQRA01000019.1"/>
</dbReference>
<feature type="chain" id="PRO_5001515440" description="Beta-lactamase-related domain-containing protein" evidence="2">
    <location>
        <begin position="22"/>
        <end position="496"/>
    </location>
</feature>
<dbReference type="Pfam" id="PF00144">
    <property type="entry name" value="Beta-lactamase"/>
    <property type="match status" value="1"/>
</dbReference>
<dbReference type="Gene3D" id="1.25.40.10">
    <property type="entry name" value="Tetratricopeptide repeat domain"/>
    <property type="match status" value="1"/>
</dbReference>
<comment type="caution">
    <text evidence="4">The sequence shown here is derived from an EMBL/GenBank/DDBJ whole genome shotgun (WGS) entry which is preliminary data.</text>
</comment>
<dbReference type="PANTHER" id="PTHR46825:SF9">
    <property type="entry name" value="BETA-LACTAMASE-RELATED DOMAIN-CONTAINING PROTEIN"/>
    <property type="match status" value="1"/>
</dbReference>
<dbReference type="SUPFAM" id="SSF48452">
    <property type="entry name" value="TPR-like"/>
    <property type="match status" value="1"/>
</dbReference>
<dbReference type="Proteomes" id="UP000023541">
    <property type="component" value="Unassembled WGS sequence"/>
</dbReference>
<keyword evidence="1" id="KW-0802">TPR repeat</keyword>